<sequence length="52" mass="5368">MPVLPRVITLALPRGIGYLRGISSGLAGRAASVYSVQAPKSSGPHARPRSTP</sequence>
<dbReference type="AlphaFoldDB" id="J0WX03"/>
<gene>
    <name evidence="1" type="ORF">AURDEDRAFT_115670</name>
</gene>
<keyword evidence="2" id="KW-1185">Reference proteome</keyword>
<dbReference type="Proteomes" id="UP000006514">
    <property type="component" value="Unassembled WGS sequence"/>
</dbReference>
<evidence type="ECO:0000313" key="1">
    <source>
        <dbReference type="EMBL" id="EJD40957.1"/>
    </source>
</evidence>
<proteinExistence type="predicted"/>
<protein>
    <submittedName>
        <fullName evidence="1">Uncharacterized protein</fullName>
    </submittedName>
</protein>
<name>J0WX03_AURST</name>
<dbReference type="InParanoid" id="J0WX03"/>
<dbReference type="EMBL" id="JH687797">
    <property type="protein sequence ID" value="EJD40957.1"/>
    <property type="molecule type" value="Genomic_DNA"/>
</dbReference>
<dbReference type="KEGG" id="adl:AURDEDRAFT_115670"/>
<organism evidence="1 2">
    <name type="scientific">Auricularia subglabra (strain TFB-10046 / SS5)</name>
    <name type="common">White-rot fungus</name>
    <name type="synonym">Auricularia delicata (strain TFB10046)</name>
    <dbReference type="NCBI Taxonomy" id="717982"/>
    <lineage>
        <taxon>Eukaryota</taxon>
        <taxon>Fungi</taxon>
        <taxon>Dikarya</taxon>
        <taxon>Basidiomycota</taxon>
        <taxon>Agaricomycotina</taxon>
        <taxon>Agaricomycetes</taxon>
        <taxon>Auriculariales</taxon>
        <taxon>Auriculariaceae</taxon>
        <taxon>Auricularia</taxon>
    </lineage>
</organism>
<evidence type="ECO:0000313" key="2">
    <source>
        <dbReference type="Proteomes" id="UP000006514"/>
    </source>
</evidence>
<accession>J0WX03</accession>
<reference evidence="2" key="1">
    <citation type="journal article" date="2012" name="Science">
        <title>The Paleozoic origin of enzymatic lignin decomposition reconstructed from 31 fungal genomes.</title>
        <authorList>
            <person name="Floudas D."/>
            <person name="Binder M."/>
            <person name="Riley R."/>
            <person name="Barry K."/>
            <person name="Blanchette R.A."/>
            <person name="Henrissat B."/>
            <person name="Martinez A.T."/>
            <person name="Otillar R."/>
            <person name="Spatafora J.W."/>
            <person name="Yadav J.S."/>
            <person name="Aerts A."/>
            <person name="Benoit I."/>
            <person name="Boyd A."/>
            <person name="Carlson A."/>
            <person name="Copeland A."/>
            <person name="Coutinho P.M."/>
            <person name="de Vries R.P."/>
            <person name="Ferreira P."/>
            <person name="Findley K."/>
            <person name="Foster B."/>
            <person name="Gaskell J."/>
            <person name="Glotzer D."/>
            <person name="Gorecki P."/>
            <person name="Heitman J."/>
            <person name="Hesse C."/>
            <person name="Hori C."/>
            <person name="Igarashi K."/>
            <person name="Jurgens J.A."/>
            <person name="Kallen N."/>
            <person name="Kersten P."/>
            <person name="Kohler A."/>
            <person name="Kuees U."/>
            <person name="Kumar T.K.A."/>
            <person name="Kuo A."/>
            <person name="LaButti K."/>
            <person name="Larrondo L.F."/>
            <person name="Lindquist E."/>
            <person name="Ling A."/>
            <person name="Lombard V."/>
            <person name="Lucas S."/>
            <person name="Lundell T."/>
            <person name="Martin R."/>
            <person name="McLaughlin D.J."/>
            <person name="Morgenstern I."/>
            <person name="Morin E."/>
            <person name="Murat C."/>
            <person name="Nagy L.G."/>
            <person name="Nolan M."/>
            <person name="Ohm R.A."/>
            <person name="Patyshakuliyeva A."/>
            <person name="Rokas A."/>
            <person name="Ruiz-Duenas F.J."/>
            <person name="Sabat G."/>
            <person name="Salamov A."/>
            <person name="Samejima M."/>
            <person name="Schmutz J."/>
            <person name="Slot J.C."/>
            <person name="St John F."/>
            <person name="Stenlid J."/>
            <person name="Sun H."/>
            <person name="Sun S."/>
            <person name="Syed K."/>
            <person name="Tsang A."/>
            <person name="Wiebenga A."/>
            <person name="Young D."/>
            <person name="Pisabarro A."/>
            <person name="Eastwood D.C."/>
            <person name="Martin F."/>
            <person name="Cullen D."/>
            <person name="Grigoriev I.V."/>
            <person name="Hibbett D.S."/>
        </authorList>
    </citation>
    <scope>NUCLEOTIDE SEQUENCE [LARGE SCALE GENOMIC DNA]</scope>
    <source>
        <strain evidence="2">TFB10046</strain>
    </source>
</reference>